<organism evidence="3">
    <name type="scientific">Caldiarchaeum subterraneum</name>
    <dbReference type="NCBI Taxonomy" id="311458"/>
    <lineage>
        <taxon>Archaea</taxon>
        <taxon>Nitrososphaerota</taxon>
        <taxon>Candidatus Caldarchaeales</taxon>
        <taxon>Candidatus Caldarchaeaceae</taxon>
        <taxon>Candidatus Caldarchaeum</taxon>
    </lineage>
</organism>
<evidence type="ECO:0000313" key="3">
    <source>
        <dbReference type="EMBL" id="HGN89614.1"/>
    </source>
</evidence>
<sequence length="215" mass="24493">MSLVEVVKLAEDSVADKRIKKLEEEIRRIREPLEKTLLEIREMMNMAENPFIYLKGELGDVSSEETRPKQPVEKPAPEQPIANQERTVAMESYSLRQGFNGLDSFITTLAAVDLMVVIIGRENLINLVNMLAWRNLIPKTMLEGIKEALEFISTLERETRIEQTPPHPPSFNDLLIVLYMLSLLVKDRENPITFLLLSSAGSLKFLSKSWGGRQV</sequence>
<feature type="compositionally biased region" description="Basic and acidic residues" evidence="1">
    <location>
        <begin position="64"/>
        <end position="76"/>
    </location>
</feature>
<dbReference type="EMBL" id="DRXG01000097">
    <property type="protein sequence ID" value="HHN52524.1"/>
    <property type="molecule type" value="Genomic_DNA"/>
</dbReference>
<gene>
    <name evidence="4" type="ORF">ENM30_04335</name>
    <name evidence="3" type="ORF">ENT82_00580</name>
    <name evidence="2" type="ORF">ENU43_05745</name>
</gene>
<feature type="region of interest" description="Disordered" evidence="1">
    <location>
        <begin position="63"/>
        <end position="83"/>
    </location>
</feature>
<dbReference type="EMBL" id="DTCM01000074">
    <property type="protein sequence ID" value="HGL41148.1"/>
    <property type="molecule type" value="Genomic_DNA"/>
</dbReference>
<dbReference type="EMBL" id="DTAD01000009">
    <property type="protein sequence ID" value="HGN89614.1"/>
    <property type="molecule type" value="Genomic_DNA"/>
</dbReference>
<evidence type="ECO:0000313" key="4">
    <source>
        <dbReference type="EMBL" id="HHN52524.1"/>
    </source>
</evidence>
<evidence type="ECO:0000313" key="2">
    <source>
        <dbReference type="EMBL" id="HGL41148.1"/>
    </source>
</evidence>
<comment type="caution">
    <text evidence="3">The sequence shown here is derived from an EMBL/GenBank/DDBJ whole genome shotgun (WGS) entry which is preliminary data.</text>
</comment>
<proteinExistence type="predicted"/>
<evidence type="ECO:0000256" key="1">
    <source>
        <dbReference type="SAM" id="MobiDB-lite"/>
    </source>
</evidence>
<protein>
    <submittedName>
        <fullName evidence="3">Uncharacterized protein</fullName>
    </submittedName>
</protein>
<accession>A0A7C4I4B6</accession>
<name>A0A7C4I4B6_CALS0</name>
<reference evidence="3" key="1">
    <citation type="journal article" date="2020" name="mSystems">
        <title>Genome- and Community-Level Interaction Insights into Carbon Utilization and Element Cycling Functions of Hydrothermarchaeota in Hydrothermal Sediment.</title>
        <authorList>
            <person name="Zhou Z."/>
            <person name="Liu Y."/>
            <person name="Xu W."/>
            <person name="Pan J."/>
            <person name="Luo Z.H."/>
            <person name="Li M."/>
        </authorList>
    </citation>
    <scope>NUCLEOTIDE SEQUENCE [LARGE SCALE GENOMIC DNA]</scope>
    <source>
        <strain evidence="4">SpSt-1073</strain>
        <strain evidence="3">SpSt-613</strain>
        <strain evidence="2">SpSt-669</strain>
    </source>
</reference>
<dbReference type="AlphaFoldDB" id="A0A7C4I4B6"/>